<feature type="domain" description="GAF" evidence="1">
    <location>
        <begin position="26"/>
        <end position="168"/>
    </location>
</feature>
<proteinExistence type="predicted"/>
<evidence type="ECO:0000259" key="1">
    <source>
        <dbReference type="SMART" id="SM00065"/>
    </source>
</evidence>
<dbReference type="PANTHER" id="PTHR43102">
    <property type="entry name" value="SLR1143 PROTEIN"/>
    <property type="match status" value="1"/>
</dbReference>
<dbReference type="InterPro" id="IPR003018">
    <property type="entry name" value="GAF"/>
</dbReference>
<keyword evidence="3" id="KW-1185">Reference proteome</keyword>
<dbReference type="SUPFAM" id="SSF55781">
    <property type="entry name" value="GAF domain-like"/>
    <property type="match status" value="1"/>
</dbReference>
<dbReference type="Proteomes" id="UP000712570">
    <property type="component" value="Unassembled WGS sequence"/>
</dbReference>
<gene>
    <name evidence="2" type="ORF">HA050_01250</name>
</gene>
<accession>A0ABX0KMY2</accession>
<dbReference type="SMART" id="SM00065">
    <property type="entry name" value="GAF"/>
    <property type="match status" value="1"/>
</dbReference>
<dbReference type="RefSeq" id="WP_166821052.1">
    <property type="nucleotide sequence ID" value="NZ_JAAOLX010000001.1"/>
</dbReference>
<protein>
    <submittedName>
        <fullName evidence="2">GAF domain-containing protein</fullName>
    </submittedName>
</protein>
<reference evidence="2 3" key="1">
    <citation type="submission" date="2020-03" db="EMBL/GenBank/DDBJ databases">
        <title>Draft genome sequence of environmentally isolated violet-colored cultures.</title>
        <authorList>
            <person name="Wilson H.S."/>
        </authorList>
    </citation>
    <scope>NUCLEOTIDE SEQUENCE [LARGE SCALE GENOMIC DNA]</scope>
    <source>
        <strain evidence="2 3">HSC-16F04</strain>
    </source>
</reference>
<organism evidence="2 3">
    <name type="scientific">Iodobacter violaceini</name>
    <dbReference type="NCBI Taxonomy" id="3044271"/>
    <lineage>
        <taxon>Bacteria</taxon>
        <taxon>Pseudomonadati</taxon>
        <taxon>Pseudomonadota</taxon>
        <taxon>Betaproteobacteria</taxon>
        <taxon>Neisseriales</taxon>
        <taxon>Chitinibacteraceae</taxon>
        <taxon>Iodobacter</taxon>
    </lineage>
</organism>
<name>A0ABX0KMY2_9NEIS</name>
<dbReference type="EMBL" id="JAAOLX010000001">
    <property type="protein sequence ID" value="NHQ84744.1"/>
    <property type="molecule type" value="Genomic_DNA"/>
</dbReference>
<evidence type="ECO:0000313" key="2">
    <source>
        <dbReference type="EMBL" id="NHQ84744.1"/>
    </source>
</evidence>
<dbReference type="InterPro" id="IPR029016">
    <property type="entry name" value="GAF-like_dom_sf"/>
</dbReference>
<evidence type="ECO:0000313" key="3">
    <source>
        <dbReference type="Proteomes" id="UP000712570"/>
    </source>
</evidence>
<comment type="caution">
    <text evidence="2">The sequence shown here is derived from an EMBL/GenBank/DDBJ whole genome shotgun (WGS) entry which is preliminary data.</text>
</comment>
<sequence length="172" mass="19271">MQVPAFPPDEALRVETLRELLILDTPPEARFDNLTRAAAAFFRVQVAVVSLIDAKRQWFKSACGLDAKETARDISFCGHAILQDEVFVIEDARSDERFFDNPLVLGDPQIRFYAGAPLKVRNGMNLGTLCLIDPAPRKLQDFEIEMLADMAGLVVQELELELERVKVEVVVA</sequence>
<dbReference type="PANTHER" id="PTHR43102:SF2">
    <property type="entry name" value="GAF DOMAIN-CONTAINING PROTEIN"/>
    <property type="match status" value="1"/>
</dbReference>
<dbReference type="Pfam" id="PF01590">
    <property type="entry name" value="GAF"/>
    <property type="match status" value="1"/>
</dbReference>
<dbReference type="Gene3D" id="3.30.450.40">
    <property type="match status" value="1"/>
</dbReference>